<dbReference type="InterPro" id="IPR003806">
    <property type="entry name" value="ATP-grasp_PylC-type"/>
</dbReference>
<feature type="domain" description="ATP-grasp" evidence="2">
    <location>
        <begin position="163"/>
        <end position="373"/>
    </location>
</feature>
<keyword evidence="1" id="KW-0067">ATP-binding</keyword>
<dbReference type="PANTHER" id="PTHR37018:SF1">
    <property type="entry name" value="CULTURE SPECIFIC PROTEIN, PUTATIVE (AFU_ORTHOLOGUE AFUA_2G00130)-RELATED"/>
    <property type="match status" value="1"/>
</dbReference>
<dbReference type="Gene3D" id="3.30.470.20">
    <property type="entry name" value="ATP-grasp fold, B domain"/>
    <property type="match status" value="1"/>
</dbReference>
<evidence type="ECO:0000259" key="2">
    <source>
        <dbReference type="PROSITE" id="PS50975"/>
    </source>
</evidence>
<dbReference type="Proteomes" id="UP001408356">
    <property type="component" value="Unassembled WGS sequence"/>
</dbReference>
<dbReference type="SUPFAM" id="SSF56059">
    <property type="entry name" value="Glutathione synthetase ATP-binding domain-like"/>
    <property type="match status" value="1"/>
</dbReference>
<dbReference type="InterPro" id="IPR011761">
    <property type="entry name" value="ATP-grasp"/>
</dbReference>
<gene>
    <name evidence="3" type="ORF">SUNI508_05649</name>
</gene>
<evidence type="ECO:0000313" key="4">
    <source>
        <dbReference type="Proteomes" id="UP001408356"/>
    </source>
</evidence>
<comment type="caution">
    <text evidence="3">The sequence shown here is derived from an EMBL/GenBank/DDBJ whole genome shotgun (WGS) entry which is preliminary data.</text>
</comment>
<keyword evidence="1" id="KW-0547">Nucleotide-binding</keyword>
<name>A0ABR2V3C2_9PEZI</name>
<keyword evidence="4" id="KW-1185">Reference proteome</keyword>
<dbReference type="InterPro" id="IPR053269">
    <property type="entry name" value="Asp-Met_ligase"/>
</dbReference>
<dbReference type="PROSITE" id="PS50975">
    <property type="entry name" value="ATP_GRASP"/>
    <property type="match status" value="1"/>
</dbReference>
<organism evidence="3 4">
    <name type="scientific">Seiridium unicorne</name>
    <dbReference type="NCBI Taxonomy" id="138068"/>
    <lineage>
        <taxon>Eukaryota</taxon>
        <taxon>Fungi</taxon>
        <taxon>Dikarya</taxon>
        <taxon>Ascomycota</taxon>
        <taxon>Pezizomycotina</taxon>
        <taxon>Sordariomycetes</taxon>
        <taxon>Xylariomycetidae</taxon>
        <taxon>Amphisphaeriales</taxon>
        <taxon>Sporocadaceae</taxon>
        <taxon>Seiridium</taxon>
    </lineage>
</organism>
<dbReference type="EMBL" id="JARVKF010000179">
    <property type="protein sequence ID" value="KAK9421414.1"/>
    <property type="molecule type" value="Genomic_DNA"/>
</dbReference>
<reference evidence="3 4" key="1">
    <citation type="journal article" date="2024" name="J. Plant Pathol.">
        <title>Sequence and assembly of the genome of Seiridium unicorne, isolate CBS 538.82, causal agent of cypress canker disease.</title>
        <authorList>
            <person name="Scali E."/>
            <person name="Rocca G.D."/>
            <person name="Danti R."/>
            <person name="Garbelotto M."/>
            <person name="Barberini S."/>
            <person name="Baroncelli R."/>
            <person name="Emiliani G."/>
        </authorList>
    </citation>
    <scope>NUCLEOTIDE SEQUENCE [LARGE SCALE GENOMIC DNA]</scope>
    <source>
        <strain evidence="3 4">BM-138-508</strain>
    </source>
</reference>
<dbReference type="Pfam" id="PF02655">
    <property type="entry name" value="ATP-grasp_3"/>
    <property type="match status" value="1"/>
</dbReference>
<evidence type="ECO:0000256" key="1">
    <source>
        <dbReference type="PROSITE-ProRule" id="PRU00409"/>
    </source>
</evidence>
<dbReference type="PANTHER" id="PTHR37018">
    <property type="entry name" value="CULTURE SPECIFIC PROTEIN, PUTATIVE (AFU_ORTHOLOGUE AFUA_2G00130)-RELATED"/>
    <property type="match status" value="1"/>
</dbReference>
<sequence length="433" mass="48995">MGTVQLDMTLAELYRDHGIKGPFIVTMYCVFGHLDLHPNFPRELVYPEDEEPIPFSEDAKEQDRLKRIILGLKPLRRAFGLGNMEVIFLGPNATAASMNRALLQLAPKQRHRPVYLDLDQGNLLQQLLEAGQGKKLLFWRPQGWMKEHDCLVDPQEGYDINSKKFLITSGIKTPRSVVANLQDIDLNGSDNIFAARSVPFVLKLCRAGCGYGTYVVTSESHRSKMLEAMNKYKQMGVTEVLVSDYIDLVQDLAVHFLIGAADSERNHDNPLILGITRQTLTPDGKWVGGHIDYSEQEDLKSLVMDTVRDTAQRMPRSYVGWAGIDIVVDREGQQWVVDLNARFTGSMPICFMSQHFWKKRGLPLAQFGAFGYAGSVDDIYTRLRPLLDFGQIIVTATAEIYEGDNMADVVWGGRDIKDLRRVQKWTKEKLTET</sequence>
<evidence type="ECO:0000313" key="3">
    <source>
        <dbReference type="EMBL" id="KAK9421414.1"/>
    </source>
</evidence>
<protein>
    <submittedName>
        <fullName evidence="3">ATP-grasp domain-containing protein</fullName>
    </submittedName>
</protein>
<proteinExistence type="predicted"/>
<accession>A0ABR2V3C2</accession>